<dbReference type="EMBL" id="JASAOG010000281">
    <property type="protein sequence ID" value="KAK0041278.1"/>
    <property type="molecule type" value="Genomic_DNA"/>
</dbReference>
<comment type="caution">
    <text evidence="1">The sequence shown here is derived from an EMBL/GenBank/DDBJ whole genome shotgun (WGS) entry which is preliminary data.</text>
</comment>
<evidence type="ECO:0000313" key="1">
    <source>
        <dbReference type="EMBL" id="KAK0041278.1"/>
    </source>
</evidence>
<evidence type="ECO:0000313" key="2">
    <source>
        <dbReference type="Proteomes" id="UP001233172"/>
    </source>
</evidence>
<reference evidence="1" key="1">
    <citation type="journal article" date="2023" name="PLoS Negl. Trop. Dis.">
        <title>A genome sequence for Biomphalaria pfeifferi, the major vector snail for the human-infecting parasite Schistosoma mansoni.</title>
        <authorList>
            <person name="Bu L."/>
            <person name="Lu L."/>
            <person name="Laidemitt M.R."/>
            <person name="Zhang S.M."/>
            <person name="Mutuku M."/>
            <person name="Mkoji G."/>
            <person name="Steinauer M."/>
            <person name="Loker E.S."/>
        </authorList>
    </citation>
    <scope>NUCLEOTIDE SEQUENCE</scope>
    <source>
        <strain evidence="1">KasaAsao</strain>
    </source>
</reference>
<accession>A0AAD8ARZ9</accession>
<organism evidence="1 2">
    <name type="scientific">Biomphalaria pfeifferi</name>
    <name type="common">Bloodfluke planorb</name>
    <name type="synonym">Freshwater snail</name>
    <dbReference type="NCBI Taxonomy" id="112525"/>
    <lineage>
        <taxon>Eukaryota</taxon>
        <taxon>Metazoa</taxon>
        <taxon>Spiralia</taxon>
        <taxon>Lophotrochozoa</taxon>
        <taxon>Mollusca</taxon>
        <taxon>Gastropoda</taxon>
        <taxon>Heterobranchia</taxon>
        <taxon>Euthyneura</taxon>
        <taxon>Panpulmonata</taxon>
        <taxon>Hygrophila</taxon>
        <taxon>Lymnaeoidea</taxon>
        <taxon>Planorbidae</taxon>
        <taxon>Biomphalaria</taxon>
    </lineage>
</organism>
<dbReference type="AlphaFoldDB" id="A0AAD8ARZ9"/>
<protein>
    <submittedName>
        <fullName evidence="1">Uncharacterized protein</fullName>
    </submittedName>
</protein>
<feature type="non-terminal residue" evidence="1">
    <location>
        <position position="1"/>
    </location>
</feature>
<name>A0AAD8ARZ9_BIOPF</name>
<sequence length="55" mass="6637">LTTERNEQGQHSPYHLFTHDVTQKYHPIHIHHQTSQRHMTSDITEAYDIRHHRGI</sequence>
<gene>
    <name evidence="1" type="ORF">Bpfe_029317</name>
</gene>
<reference evidence="1" key="2">
    <citation type="submission" date="2023-04" db="EMBL/GenBank/DDBJ databases">
        <authorList>
            <person name="Bu L."/>
            <person name="Lu L."/>
            <person name="Laidemitt M.R."/>
            <person name="Zhang S.M."/>
            <person name="Mutuku M."/>
            <person name="Mkoji G."/>
            <person name="Steinauer M."/>
            <person name="Loker E.S."/>
        </authorList>
    </citation>
    <scope>NUCLEOTIDE SEQUENCE</scope>
    <source>
        <strain evidence="1">KasaAsao</strain>
        <tissue evidence="1">Whole Snail</tissue>
    </source>
</reference>
<proteinExistence type="predicted"/>
<dbReference type="Proteomes" id="UP001233172">
    <property type="component" value="Unassembled WGS sequence"/>
</dbReference>
<keyword evidence="2" id="KW-1185">Reference proteome</keyword>